<sequence>MELVNDLVVDQTIVRSHVLALQNTTASLVEARVAEVAHQDATSSAFCVKAPEGGGCDLAIYLGSTAIADLSITDRFFHLMRHEARRNYLLPGDVKSVVPTRDSHGGVLWRLNLTEEQKRRCRFLVCGSAVDPKTVALLPLSWFRNRFDNHIIYIGGDRWYFSTQNDPAFPPQWAPCLLPYSRLGEALGNLRRFALGEDPHWVNPHTGAHYNENAASLDLRVTDPSVLGPAFVPWQKAMKEVEFLRTSFGEEGSLYRVELILNAPLFGDCKLINVNNDKELFIECKSNHCQFENDAEGRPHVLRHLQTRLGFSGLQIFTWKCQWDYLYTVARSSGTSHPRNMAAFIPRDRIPQSWWNAPLEDDQAIETPRYSLSWAINEESSFRDFIIEDLQDTGRWVRRMTDIVQKYGSAQGTVPMAPIASKTLEEVHTKPESKQAAEDEAVPTPLPTPRGSTYQNLAAQALMQVCRK</sequence>
<organism evidence="2 3">
    <name type="scientific">Ramalina farinacea</name>
    <dbReference type="NCBI Taxonomy" id="258253"/>
    <lineage>
        <taxon>Eukaryota</taxon>
        <taxon>Fungi</taxon>
        <taxon>Dikarya</taxon>
        <taxon>Ascomycota</taxon>
        <taxon>Pezizomycotina</taxon>
        <taxon>Lecanoromycetes</taxon>
        <taxon>OSLEUM clade</taxon>
        <taxon>Lecanoromycetidae</taxon>
        <taxon>Lecanorales</taxon>
        <taxon>Lecanorineae</taxon>
        <taxon>Ramalinaceae</taxon>
        <taxon>Ramalina</taxon>
    </lineage>
</organism>
<evidence type="ECO:0000313" key="2">
    <source>
        <dbReference type="EMBL" id="MDI1490061.1"/>
    </source>
</evidence>
<accession>A0AA43QRZ2</accession>
<comment type="caution">
    <text evidence="2">The sequence shown here is derived from an EMBL/GenBank/DDBJ whole genome shotgun (WGS) entry which is preliminary data.</text>
</comment>
<keyword evidence="3" id="KW-1185">Reference proteome</keyword>
<evidence type="ECO:0000256" key="1">
    <source>
        <dbReference type="SAM" id="MobiDB-lite"/>
    </source>
</evidence>
<reference evidence="2" key="1">
    <citation type="journal article" date="2023" name="Genome Biol. Evol.">
        <title>First Whole Genome Sequence and Flow Cytometry Genome Size Data for the Lichen-Forming Fungus Ramalina farinacea (Ascomycota).</title>
        <authorList>
            <person name="Llewellyn T."/>
            <person name="Mian S."/>
            <person name="Hill R."/>
            <person name="Leitch I.J."/>
            <person name="Gaya E."/>
        </authorList>
    </citation>
    <scope>NUCLEOTIDE SEQUENCE</scope>
    <source>
        <strain evidence="2">LIQ254RAFAR</strain>
    </source>
</reference>
<proteinExistence type="predicted"/>
<protein>
    <submittedName>
        <fullName evidence="2">Uncharacterized protein</fullName>
    </submittedName>
</protein>
<feature type="region of interest" description="Disordered" evidence="1">
    <location>
        <begin position="430"/>
        <end position="452"/>
    </location>
</feature>
<name>A0AA43QRZ2_9LECA</name>
<gene>
    <name evidence="2" type="ORF">OHK93_001260</name>
</gene>
<evidence type="ECO:0000313" key="3">
    <source>
        <dbReference type="Proteomes" id="UP001161017"/>
    </source>
</evidence>
<dbReference type="AlphaFoldDB" id="A0AA43QRZ2"/>
<dbReference type="EMBL" id="JAPUFD010000011">
    <property type="protein sequence ID" value="MDI1490061.1"/>
    <property type="molecule type" value="Genomic_DNA"/>
</dbReference>
<dbReference type="Proteomes" id="UP001161017">
    <property type="component" value="Unassembled WGS sequence"/>
</dbReference>